<dbReference type="EMBL" id="CP024087">
    <property type="protein sequence ID" value="AYF28937.1"/>
    <property type="molecule type" value="Genomic_DNA"/>
</dbReference>
<protein>
    <submittedName>
        <fullName evidence="3">Uncharacterized protein</fullName>
    </submittedName>
</protein>
<dbReference type="AlphaFoldDB" id="A0A386WKV5"/>
<dbReference type="RefSeq" id="WP_120570982.1">
    <property type="nucleotide sequence ID" value="NZ_CP024087.1"/>
</dbReference>
<dbReference type="InterPro" id="IPR051448">
    <property type="entry name" value="CdaR-like_regulators"/>
</dbReference>
<organism evidence="3 4">
    <name type="scientific">Micromonospora tulbaghiae</name>
    <dbReference type="NCBI Taxonomy" id="479978"/>
    <lineage>
        <taxon>Bacteria</taxon>
        <taxon>Bacillati</taxon>
        <taxon>Actinomycetota</taxon>
        <taxon>Actinomycetes</taxon>
        <taxon>Micromonosporales</taxon>
        <taxon>Micromonosporaceae</taxon>
        <taxon>Micromonospora</taxon>
    </lineage>
</organism>
<dbReference type="Proteomes" id="UP000267804">
    <property type="component" value="Chromosome"/>
</dbReference>
<evidence type="ECO:0000259" key="2">
    <source>
        <dbReference type="Pfam" id="PF14361"/>
    </source>
</evidence>
<evidence type="ECO:0000313" key="4">
    <source>
        <dbReference type="Proteomes" id="UP000267804"/>
    </source>
</evidence>
<sequence length="382" mass="40953">MTRTGQAPTFGALLRDLSADPAALDEVARAARADSPEVARLPADEVRRQVVLLLTSGLGALERHEDPAGRDFAEARRLGADRAAQGVSVAGLLRGVQAGRDRAVELVVRHGRAAGIPDEVLLEGLLTIGRYAAAVERAVVDGHRSAERELVRTGAAARAHLLRRLLRDGPAGLPPAELTRFGLRPDGRYHCLVAVPPDPVRAYALHRQLTARGGLLGTVGDRLAGLLPRPPDAVPADLLTLVAPAQPLERAPAMYALCLAALATAANRRLRGLRRVTDLAGETALAAQPLLAELLRGTLLGALDPADGFHRELAGTALAWLHHGQRLDQTAAALHVHPNTVRYRLRRLRELTGGPPVEEGARCTVPETVHWWWALRSWLDGD</sequence>
<feature type="domain" description="RsbT co-antagonist protein RsbRD N-terminal" evidence="2">
    <location>
        <begin position="21"/>
        <end position="158"/>
    </location>
</feature>
<dbReference type="Pfam" id="PF13556">
    <property type="entry name" value="HTH_30"/>
    <property type="match status" value="1"/>
</dbReference>
<dbReference type="InterPro" id="IPR025751">
    <property type="entry name" value="RsbRD_N_dom"/>
</dbReference>
<feature type="domain" description="PucR C-terminal helix-turn-helix" evidence="1">
    <location>
        <begin position="314"/>
        <end position="356"/>
    </location>
</feature>
<evidence type="ECO:0000259" key="1">
    <source>
        <dbReference type="Pfam" id="PF13556"/>
    </source>
</evidence>
<gene>
    <name evidence="3" type="ORF">CSH63_16035</name>
</gene>
<dbReference type="PANTHER" id="PTHR33744:SF7">
    <property type="entry name" value="PUCR FAMILY TRANSCRIPTIONAL REGULATOR"/>
    <property type="match status" value="1"/>
</dbReference>
<reference evidence="3 4" key="1">
    <citation type="submission" date="2017-10" db="EMBL/GenBank/DDBJ databases">
        <title>Integration of genomic and chemical information greatly accelerates assignment of the full stereostructure of myelolactone, a potent inhibitor of myeloma from a marine-derived Micromonospora.</title>
        <authorList>
            <person name="Kim M.C."/>
            <person name="Machado H."/>
            <person name="Jensen P.R."/>
            <person name="Fenical W."/>
        </authorList>
    </citation>
    <scope>NUCLEOTIDE SEQUENCE [LARGE SCALE GENOMIC DNA]</scope>
    <source>
        <strain evidence="3 4">CNY-010</strain>
    </source>
</reference>
<dbReference type="KEGG" id="mtua:CSH63_16035"/>
<dbReference type="PANTHER" id="PTHR33744">
    <property type="entry name" value="CARBOHYDRATE DIACID REGULATOR"/>
    <property type="match status" value="1"/>
</dbReference>
<dbReference type="InterPro" id="IPR025736">
    <property type="entry name" value="PucR_C-HTH_dom"/>
</dbReference>
<evidence type="ECO:0000313" key="3">
    <source>
        <dbReference type="EMBL" id="AYF28937.1"/>
    </source>
</evidence>
<proteinExistence type="predicted"/>
<dbReference type="InterPro" id="IPR042070">
    <property type="entry name" value="PucR_C-HTH_sf"/>
</dbReference>
<dbReference type="Gene3D" id="1.10.10.2840">
    <property type="entry name" value="PucR C-terminal helix-turn-helix domain"/>
    <property type="match status" value="1"/>
</dbReference>
<name>A0A386WKV5_9ACTN</name>
<accession>A0A386WKV5</accession>
<dbReference type="Pfam" id="PF14361">
    <property type="entry name" value="RsbRD_N"/>
    <property type="match status" value="1"/>
</dbReference>